<dbReference type="Proteomes" id="UP000620124">
    <property type="component" value="Unassembled WGS sequence"/>
</dbReference>
<dbReference type="PANTHER" id="PTHR12126">
    <property type="entry name" value="NADH-UBIQUINONE OXIDOREDUCTASE 39 KDA SUBUNIT-RELATED"/>
    <property type="match status" value="1"/>
</dbReference>
<dbReference type="Gene3D" id="3.40.50.720">
    <property type="entry name" value="NAD(P)-binding Rossmann-like Domain"/>
    <property type="match status" value="1"/>
</dbReference>
<accession>A0A8H6XCK2</accession>
<dbReference type="GO" id="GO:0016301">
    <property type="term" value="F:kinase activity"/>
    <property type="evidence" value="ECO:0007669"/>
    <property type="project" value="UniProtKB-KW"/>
</dbReference>
<reference evidence="2" key="1">
    <citation type="submission" date="2020-05" db="EMBL/GenBank/DDBJ databases">
        <title>Mycena genomes resolve the evolution of fungal bioluminescence.</title>
        <authorList>
            <person name="Tsai I.J."/>
        </authorList>
    </citation>
    <scope>NUCLEOTIDE SEQUENCE</scope>
    <source>
        <strain evidence="2">CCC161011</strain>
    </source>
</reference>
<dbReference type="SUPFAM" id="SSF51735">
    <property type="entry name" value="NAD(P)-binding Rossmann-fold domains"/>
    <property type="match status" value="1"/>
</dbReference>
<feature type="domain" description="NAD-dependent epimerase/dehydratase" evidence="1">
    <location>
        <begin position="8"/>
        <end position="81"/>
    </location>
</feature>
<sequence length="315" mass="33566">MSPISRLVVVGGNGFIGSAVCKSALAHGLQVTSVSSSGRPYQTPKGHTPAWTAKVDWQTGDALRPETFARHLDGATGVVHTLGILLEDAGYKRAVRDGDVPALLRAFFADRNPLSPPATTYETMNRDAALRVCEAFLESAPPAEASSLVRPFVFISAADVFRPWISARYIETKRAAERGIAQLFAADPDRFRGVYLRPGLVYHAHQRPLTTPAAALLDLTSTVHAALPDTLRVSLRAAVQQLPGRVSEQTPSPVVSVANALSTAPMHVDHVGSAAVAACVNAEIRGVLEVKQMREAIGWRPDSSAGRTPVSVQGL</sequence>
<dbReference type="OrthoDB" id="276721at2759"/>
<dbReference type="GO" id="GO:0005739">
    <property type="term" value="C:mitochondrion"/>
    <property type="evidence" value="ECO:0007669"/>
    <property type="project" value="TreeGrafter"/>
</dbReference>
<dbReference type="AlphaFoldDB" id="A0A8H6XCK2"/>
<dbReference type="GO" id="GO:0044877">
    <property type="term" value="F:protein-containing complex binding"/>
    <property type="evidence" value="ECO:0007669"/>
    <property type="project" value="TreeGrafter"/>
</dbReference>
<dbReference type="InterPro" id="IPR001509">
    <property type="entry name" value="Epimerase_deHydtase"/>
</dbReference>
<gene>
    <name evidence="2" type="ORF">MVEN_02050200</name>
</gene>
<keyword evidence="2" id="KW-0808">Transferase</keyword>
<dbReference type="PANTHER" id="PTHR12126:SF16">
    <property type="entry name" value="MIOREX COMPLEX COMPONENT 2"/>
    <property type="match status" value="1"/>
</dbReference>
<comment type="caution">
    <text evidence="2">The sequence shown here is derived from an EMBL/GenBank/DDBJ whole genome shotgun (WGS) entry which is preliminary data.</text>
</comment>
<keyword evidence="2" id="KW-0418">Kinase</keyword>
<organism evidence="2 3">
    <name type="scientific">Mycena venus</name>
    <dbReference type="NCBI Taxonomy" id="2733690"/>
    <lineage>
        <taxon>Eukaryota</taxon>
        <taxon>Fungi</taxon>
        <taxon>Dikarya</taxon>
        <taxon>Basidiomycota</taxon>
        <taxon>Agaricomycotina</taxon>
        <taxon>Agaricomycetes</taxon>
        <taxon>Agaricomycetidae</taxon>
        <taxon>Agaricales</taxon>
        <taxon>Marasmiineae</taxon>
        <taxon>Mycenaceae</taxon>
        <taxon>Mycena</taxon>
    </lineage>
</organism>
<evidence type="ECO:0000259" key="1">
    <source>
        <dbReference type="Pfam" id="PF01370"/>
    </source>
</evidence>
<protein>
    <submittedName>
        <fullName evidence="2">Adenylate kinase</fullName>
    </submittedName>
</protein>
<evidence type="ECO:0000313" key="3">
    <source>
        <dbReference type="Proteomes" id="UP000620124"/>
    </source>
</evidence>
<keyword evidence="3" id="KW-1185">Reference proteome</keyword>
<proteinExistence type="predicted"/>
<dbReference type="EMBL" id="JACAZI010000021">
    <property type="protein sequence ID" value="KAF7338249.1"/>
    <property type="molecule type" value="Genomic_DNA"/>
</dbReference>
<name>A0A8H6XCK2_9AGAR</name>
<evidence type="ECO:0000313" key="2">
    <source>
        <dbReference type="EMBL" id="KAF7338249.1"/>
    </source>
</evidence>
<dbReference type="InterPro" id="IPR036291">
    <property type="entry name" value="NAD(P)-bd_dom_sf"/>
</dbReference>
<dbReference type="Pfam" id="PF01370">
    <property type="entry name" value="Epimerase"/>
    <property type="match status" value="1"/>
</dbReference>
<dbReference type="InterPro" id="IPR051207">
    <property type="entry name" value="ComplexI_NDUFA9_subunit"/>
</dbReference>